<sequence>MSFLGCIGHLMGGSGLQKLLEFVFAPNAVSHMLSGKAIARAVRGHLLVESVLNALITSATFNSPLPSSIDSEARAMGPVAEENDVKVPPARTETAMEEDGISAPCEPNRNTEMNSTVTSANPILQSALSLYDQITRQDLSTQTNNVLQNPDLDKIQEMLDNTKQKFHDQSRTARLWLQYLELIRILRRFLKAERTGNWQLHLDSLQQMLPYLAAAGHCSYRLN</sequence>
<comment type="caution">
    <text evidence="1">The sequence shown here is derived from an EMBL/GenBank/DDBJ whole genome shotgun (WGS) entry which is preliminary data.</text>
</comment>
<dbReference type="EMBL" id="JBAMIC010000011">
    <property type="protein sequence ID" value="KAK7100728.1"/>
    <property type="molecule type" value="Genomic_DNA"/>
</dbReference>
<protein>
    <submittedName>
        <fullName evidence="1">Uncharacterized protein</fullName>
    </submittedName>
</protein>
<proteinExistence type="predicted"/>
<gene>
    <name evidence="1" type="ORF">V1264_023624</name>
</gene>
<name>A0AAN9G9L4_9CAEN</name>
<keyword evidence="2" id="KW-1185">Reference proteome</keyword>
<organism evidence="1 2">
    <name type="scientific">Littorina saxatilis</name>
    <dbReference type="NCBI Taxonomy" id="31220"/>
    <lineage>
        <taxon>Eukaryota</taxon>
        <taxon>Metazoa</taxon>
        <taxon>Spiralia</taxon>
        <taxon>Lophotrochozoa</taxon>
        <taxon>Mollusca</taxon>
        <taxon>Gastropoda</taxon>
        <taxon>Caenogastropoda</taxon>
        <taxon>Littorinimorpha</taxon>
        <taxon>Littorinoidea</taxon>
        <taxon>Littorinidae</taxon>
        <taxon>Littorina</taxon>
    </lineage>
</organism>
<reference evidence="1 2" key="1">
    <citation type="submission" date="2024-02" db="EMBL/GenBank/DDBJ databases">
        <title>Chromosome-scale genome assembly of the rough periwinkle Littorina saxatilis.</title>
        <authorList>
            <person name="De Jode A."/>
            <person name="Faria R."/>
            <person name="Formenti G."/>
            <person name="Sims Y."/>
            <person name="Smith T.P."/>
            <person name="Tracey A."/>
            <person name="Wood J.M.D."/>
            <person name="Zagrodzka Z.B."/>
            <person name="Johannesson K."/>
            <person name="Butlin R.K."/>
            <person name="Leder E.H."/>
        </authorList>
    </citation>
    <scope>NUCLEOTIDE SEQUENCE [LARGE SCALE GENOMIC DNA]</scope>
    <source>
        <strain evidence="1">Snail1</strain>
        <tissue evidence="1">Muscle</tissue>
    </source>
</reference>
<evidence type="ECO:0000313" key="2">
    <source>
        <dbReference type="Proteomes" id="UP001374579"/>
    </source>
</evidence>
<dbReference type="PANTHER" id="PTHR47018:SF3">
    <property type="entry name" value="MYCBP-ASSOCIATED PROTEIN"/>
    <property type="match status" value="1"/>
</dbReference>
<dbReference type="AlphaFoldDB" id="A0AAN9G9L4"/>
<dbReference type="PANTHER" id="PTHR47018">
    <property type="entry name" value="CXC DOMAIN-CONTAINING PROTEIN-RELATED"/>
    <property type="match status" value="1"/>
</dbReference>
<dbReference type="Proteomes" id="UP001374579">
    <property type="component" value="Unassembled WGS sequence"/>
</dbReference>
<evidence type="ECO:0000313" key="1">
    <source>
        <dbReference type="EMBL" id="KAK7100728.1"/>
    </source>
</evidence>
<accession>A0AAN9G9L4</accession>